<protein>
    <recommendedName>
        <fullName evidence="2">F-box associated domain-containing protein</fullName>
    </recommendedName>
</protein>
<evidence type="ECO:0008006" key="2">
    <source>
        <dbReference type="Google" id="ProtNLM"/>
    </source>
</evidence>
<name>N1R258_AEGTA</name>
<sequence>MAEAAIEGVPSHLCHGFSEEIFLEASSSCLSAASTIRRPDNIFLYGAFMDLRSFACTHMLLPDYESEAWTFKCQIKLPIMEISAKCENHDDDSDVVVVPSDGKLLVLVKFSKWLIQVDVDNKVVKTFQINENVYLNTQSCIKKVLHYAIITLYY</sequence>
<dbReference type="EnsemblPlants" id="EMT12904">
    <property type="protein sequence ID" value="EMT12904"/>
    <property type="gene ID" value="F775_13666"/>
</dbReference>
<organism evidence="1">
    <name type="scientific">Aegilops tauschii</name>
    <name type="common">Tausch's goatgrass</name>
    <name type="synonym">Aegilops squarrosa</name>
    <dbReference type="NCBI Taxonomy" id="37682"/>
    <lineage>
        <taxon>Eukaryota</taxon>
        <taxon>Viridiplantae</taxon>
        <taxon>Streptophyta</taxon>
        <taxon>Embryophyta</taxon>
        <taxon>Tracheophyta</taxon>
        <taxon>Spermatophyta</taxon>
        <taxon>Magnoliopsida</taxon>
        <taxon>Liliopsida</taxon>
        <taxon>Poales</taxon>
        <taxon>Poaceae</taxon>
        <taxon>BOP clade</taxon>
        <taxon>Pooideae</taxon>
        <taxon>Triticodae</taxon>
        <taxon>Triticeae</taxon>
        <taxon>Triticinae</taxon>
        <taxon>Aegilops</taxon>
    </lineage>
</organism>
<reference evidence="1" key="1">
    <citation type="submission" date="2015-06" db="UniProtKB">
        <authorList>
            <consortium name="EnsemblPlants"/>
        </authorList>
    </citation>
    <scope>IDENTIFICATION</scope>
</reference>
<dbReference type="AlphaFoldDB" id="N1R258"/>
<accession>N1R258</accession>
<proteinExistence type="predicted"/>
<evidence type="ECO:0000313" key="1">
    <source>
        <dbReference type="EnsemblPlants" id="EMT12904"/>
    </source>
</evidence>